<gene>
    <name evidence="1" type="ORF">RFI_36004</name>
</gene>
<protein>
    <submittedName>
        <fullName evidence="1">Uncharacterized protein</fullName>
    </submittedName>
</protein>
<reference evidence="1 2" key="1">
    <citation type="journal article" date="2013" name="Curr. Biol.">
        <title>The Genome of the Foraminiferan Reticulomyxa filosa.</title>
        <authorList>
            <person name="Glockner G."/>
            <person name="Hulsmann N."/>
            <person name="Schleicher M."/>
            <person name="Noegel A.A."/>
            <person name="Eichinger L."/>
            <person name="Gallinger C."/>
            <person name="Pawlowski J."/>
            <person name="Sierra R."/>
            <person name="Euteneuer U."/>
            <person name="Pillet L."/>
            <person name="Moustafa A."/>
            <person name="Platzer M."/>
            <person name="Groth M."/>
            <person name="Szafranski K."/>
            <person name="Schliwa M."/>
        </authorList>
    </citation>
    <scope>NUCLEOTIDE SEQUENCE [LARGE SCALE GENOMIC DNA]</scope>
</reference>
<evidence type="ECO:0000313" key="2">
    <source>
        <dbReference type="Proteomes" id="UP000023152"/>
    </source>
</evidence>
<accession>X6LJB6</accession>
<dbReference type="Proteomes" id="UP000023152">
    <property type="component" value="Unassembled WGS sequence"/>
</dbReference>
<comment type="caution">
    <text evidence="1">The sequence shown here is derived from an EMBL/GenBank/DDBJ whole genome shotgun (WGS) entry which is preliminary data.</text>
</comment>
<feature type="non-terminal residue" evidence="1">
    <location>
        <position position="1"/>
    </location>
</feature>
<dbReference type="EMBL" id="ASPP01038311">
    <property type="protein sequence ID" value="ETO01436.1"/>
    <property type="molecule type" value="Genomic_DNA"/>
</dbReference>
<proteinExistence type="predicted"/>
<keyword evidence="2" id="KW-1185">Reference proteome</keyword>
<organism evidence="1 2">
    <name type="scientific">Reticulomyxa filosa</name>
    <dbReference type="NCBI Taxonomy" id="46433"/>
    <lineage>
        <taxon>Eukaryota</taxon>
        <taxon>Sar</taxon>
        <taxon>Rhizaria</taxon>
        <taxon>Retaria</taxon>
        <taxon>Foraminifera</taxon>
        <taxon>Monothalamids</taxon>
        <taxon>Reticulomyxidae</taxon>
        <taxon>Reticulomyxa</taxon>
    </lineage>
</organism>
<sequence length="122" mass="14333">VCKNQEIMQWLPNDGTSADSDLKNKKIYIPHGIKKKEIGFQNRIFLMKIKLAVLENFEIDMMKYINHYRSACIKAFEGNEKKVDELLHQLSQHGRKSYINCDVETSKTHQIHLQLQYLGLRV</sequence>
<dbReference type="AlphaFoldDB" id="X6LJB6"/>
<feature type="non-terminal residue" evidence="1">
    <location>
        <position position="122"/>
    </location>
</feature>
<name>X6LJB6_RETFI</name>
<evidence type="ECO:0000313" key="1">
    <source>
        <dbReference type="EMBL" id="ETO01436.1"/>
    </source>
</evidence>